<accession>A0A939BXC0</accession>
<dbReference type="InterPro" id="IPR014729">
    <property type="entry name" value="Rossmann-like_a/b/a_fold"/>
</dbReference>
<sequence length="282" mass="28850">MTQVVPPGCVVVAADGSAHAERALRWAAHQALLQRRSLAVLTAGEDVESTNDDAARQARGIVGDDVEVLALTTSGDPRTALVEASRLAHVVVVGSRGRGAIRSALLGSVSAAVSKHATCPVVVCRPQETAGGHGVLVGVDATPLSQPVLDFAFAFASHNAMALTAVHCVWDVVAAVEGHQGVSTGSTSPIPADDETSAALATATAGFRERYPDVPLTLQVAHGLADEVLGSRSAAAWDLVVVGRHPLDTLSRLVTGSIATSVVERARTTVAVVPVPPETGVL</sequence>
<dbReference type="InterPro" id="IPR006016">
    <property type="entry name" value="UspA"/>
</dbReference>
<organism evidence="3 4">
    <name type="scientific">Nocardioides faecalis</name>
    <dbReference type="NCBI Taxonomy" id="2803858"/>
    <lineage>
        <taxon>Bacteria</taxon>
        <taxon>Bacillati</taxon>
        <taxon>Actinomycetota</taxon>
        <taxon>Actinomycetes</taxon>
        <taxon>Propionibacteriales</taxon>
        <taxon>Nocardioidaceae</taxon>
        <taxon>Nocardioides</taxon>
    </lineage>
</organism>
<dbReference type="PANTHER" id="PTHR46553">
    <property type="entry name" value="ADENINE NUCLEOTIDE ALPHA HYDROLASES-LIKE SUPERFAMILY PROTEIN"/>
    <property type="match status" value="1"/>
</dbReference>
<proteinExistence type="inferred from homology"/>
<dbReference type="PRINTS" id="PR01438">
    <property type="entry name" value="UNVRSLSTRESS"/>
</dbReference>
<protein>
    <submittedName>
        <fullName evidence="3">Universal stress protein</fullName>
    </submittedName>
</protein>
<dbReference type="CDD" id="cd23659">
    <property type="entry name" value="USP_At3g01520-like"/>
    <property type="match status" value="1"/>
</dbReference>
<comment type="similarity">
    <text evidence="1">Belongs to the universal stress protein A family.</text>
</comment>
<evidence type="ECO:0000313" key="3">
    <source>
        <dbReference type="EMBL" id="MBM9461562.1"/>
    </source>
</evidence>
<evidence type="ECO:0000256" key="1">
    <source>
        <dbReference type="ARBA" id="ARBA00008791"/>
    </source>
</evidence>
<dbReference type="Gene3D" id="3.40.50.620">
    <property type="entry name" value="HUPs"/>
    <property type="match status" value="2"/>
</dbReference>
<dbReference type="Proteomes" id="UP000663791">
    <property type="component" value="Unassembled WGS sequence"/>
</dbReference>
<keyword evidence="4" id="KW-1185">Reference proteome</keyword>
<dbReference type="RefSeq" id="WP_205292881.1">
    <property type="nucleotide sequence ID" value="NZ_CP074406.1"/>
</dbReference>
<dbReference type="EMBL" id="JAERTX010000019">
    <property type="protein sequence ID" value="MBM9461562.1"/>
    <property type="molecule type" value="Genomic_DNA"/>
</dbReference>
<dbReference type="InterPro" id="IPR006015">
    <property type="entry name" value="Universal_stress_UspA"/>
</dbReference>
<feature type="domain" description="UspA" evidence="2">
    <location>
        <begin position="10"/>
        <end position="125"/>
    </location>
</feature>
<comment type="caution">
    <text evidence="3">The sequence shown here is derived from an EMBL/GenBank/DDBJ whole genome shotgun (WGS) entry which is preliminary data.</text>
</comment>
<evidence type="ECO:0000259" key="2">
    <source>
        <dbReference type="Pfam" id="PF00582"/>
    </source>
</evidence>
<dbReference type="SUPFAM" id="SSF52402">
    <property type="entry name" value="Adenine nucleotide alpha hydrolases-like"/>
    <property type="match status" value="2"/>
</dbReference>
<gene>
    <name evidence="3" type="ORF">JK386_16800</name>
</gene>
<reference evidence="3" key="1">
    <citation type="submission" date="2021-01" db="EMBL/GenBank/DDBJ databases">
        <title>Novel species in genus Nocardioides.</title>
        <authorList>
            <person name="Zhang G."/>
        </authorList>
    </citation>
    <scope>NUCLEOTIDE SEQUENCE</scope>
    <source>
        <strain evidence="3">Zg-536</strain>
    </source>
</reference>
<dbReference type="PANTHER" id="PTHR46553:SF3">
    <property type="entry name" value="ADENINE NUCLEOTIDE ALPHA HYDROLASES-LIKE SUPERFAMILY PROTEIN"/>
    <property type="match status" value="1"/>
</dbReference>
<evidence type="ECO:0000313" key="4">
    <source>
        <dbReference type="Proteomes" id="UP000663791"/>
    </source>
</evidence>
<feature type="domain" description="UspA" evidence="2">
    <location>
        <begin position="135"/>
        <end position="274"/>
    </location>
</feature>
<dbReference type="Pfam" id="PF00582">
    <property type="entry name" value="Usp"/>
    <property type="match status" value="2"/>
</dbReference>
<dbReference type="AlphaFoldDB" id="A0A939BXC0"/>
<name>A0A939BXC0_9ACTN</name>